<dbReference type="OrthoDB" id="8913316at2759"/>
<dbReference type="InterPro" id="IPR053358">
    <property type="entry name" value="Diff-assoc_signaling"/>
</dbReference>
<keyword evidence="1" id="KW-0732">Signal</keyword>
<dbReference type="EMBL" id="QNUK01000236">
    <property type="protein sequence ID" value="KAF5897421.1"/>
    <property type="molecule type" value="Genomic_DNA"/>
</dbReference>
<accession>A0A8J4X1M4</accession>
<gene>
    <name evidence="2" type="ORF">DAT39_012881</name>
</gene>
<feature type="non-terminal residue" evidence="2">
    <location>
        <position position="1"/>
    </location>
</feature>
<proteinExistence type="predicted"/>
<dbReference type="Proteomes" id="UP000727407">
    <property type="component" value="Unassembled WGS sequence"/>
</dbReference>
<protein>
    <submittedName>
        <fullName evidence="2">Uncharacterized protein</fullName>
    </submittedName>
</protein>
<evidence type="ECO:0000313" key="2">
    <source>
        <dbReference type="EMBL" id="KAF5897421.1"/>
    </source>
</evidence>
<evidence type="ECO:0000313" key="3">
    <source>
        <dbReference type="Proteomes" id="UP000727407"/>
    </source>
</evidence>
<keyword evidence="3" id="KW-1185">Reference proteome</keyword>
<feature type="chain" id="PRO_5035185907" evidence="1">
    <location>
        <begin position="29"/>
        <end position="295"/>
    </location>
</feature>
<name>A0A8J4X1M4_CLAMG</name>
<feature type="signal peptide" evidence="1">
    <location>
        <begin position="1"/>
        <end position="28"/>
    </location>
</feature>
<feature type="non-terminal residue" evidence="2">
    <location>
        <position position="295"/>
    </location>
</feature>
<evidence type="ECO:0000256" key="1">
    <source>
        <dbReference type="SAM" id="SignalP"/>
    </source>
</evidence>
<dbReference type="PANTHER" id="PTHR34261">
    <property type="entry name" value="APC REGULATOR OF WNT-SIGNALING PATHWAY-RELATED"/>
    <property type="match status" value="1"/>
</dbReference>
<dbReference type="AlphaFoldDB" id="A0A8J4X1M4"/>
<sequence length="295" mass="34456">KKNKMWKIEQKLPLLLMMFLVIFGWTQGMKNITKHYSSYYGRLCEESCATHGKDYLWCNTKNGWDYCSTEENIDSYGQPCREDHPCRTYGKRYHWCYTEAGSWGYCGAVITEPRALFYKGSNYMSPCWDDCLYDEKKKYFSCHTEEGLDFCSPLPHATYKNELCRLDHFCGTHGGSSNTWCYTDSDDDDKCGLISPGECQHIVPDPMKEDLKTVMYCTWKDGKDEKVIRFNARQDLTISTQASKWKNEIINFIGKWKNSNLSPETSYTPITSENLRFEQRLMDEGGQHSYNLQVM</sequence>
<dbReference type="PANTHER" id="PTHR34261:SF1">
    <property type="entry name" value="TUBULIN POLYMERIZATION-PROMOTING PROTEIN"/>
    <property type="match status" value="1"/>
</dbReference>
<reference evidence="2" key="1">
    <citation type="submission" date="2020-07" db="EMBL/GenBank/DDBJ databases">
        <title>Clarias magur genome sequencing, assembly and annotation.</title>
        <authorList>
            <person name="Kushwaha B."/>
            <person name="Kumar R."/>
            <person name="Das P."/>
            <person name="Joshi C.G."/>
            <person name="Kumar D."/>
            <person name="Nagpure N.S."/>
            <person name="Pandey M."/>
            <person name="Agarwal S."/>
            <person name="Srivastava S."/>
            <person name="Singh M."/>
            <person name="Sahoo L."/>
            <person name="Jayasankar P."/>
            <person name="Meher P.K."/>
            <person name="Koringa P.G."/>
            <person name="Iquebal M.A."/>
            <person name="Das S.P."/>
            <person name="Bit A."/>
            <person name="Patnaik S."/>
            <person name="Patel N."/>
            <person name="Shah T.M."/>
            <person name="Hinsu A."/>
            <person name="Jena J.K."/>
        </authorList>
    </citation>
    <scope>NUCLEOTIDE SEQUENCE</scope>
    <source>
        <strain evidence="2">CIFAMagur01</strain>
        <tissue evidence="2">Testis</tissue>
    </source>
</reference>
<comment type="caution">
    <text evidence="2">The sequence shown here is derived from an EMBL/GenBank/DDBJ whole genome shotgun (WGS) entry which is preliminary data.</text>
</comment>
<organism evidence="2 3">
    <name type="scientific">Clarias magur</name>
    <name type="common">Asian catfish</name>
    <name type="synonym">Macropteronotus magur</name>
    <dbReference type="NCBI Taxonomy" id="1594786"/>
    <lineage>
        <taxon>Eukaryota</taxon>
        <taxon>Metazoa</taxon>
        <taxon>Chordata</taxon>
        <taxon>Craniata</taxon>
        <taxon>Vertebrata</taxon>
        <taxon>Euteleostomi</taxon>
        <taxon>Actinopterygii</taxon>
        <taxon>Neopterygii</taxon>
        <taxon>Teleostei</taxon>
        <taxon>Ostariophysi</taxon>
        <taxon>Siluriformes</taxon>
        <taxon>Clariidae</taxon>
        <taxon>Clarias</taxon>
    </lineage>
</organism>